<comment type="caution">
    <text evidence="2">The sequence shown here is derived from an EMBL/GenBank/DDBJ whole genome shotgun (WGS) entry which is preliminary data.</text>
</comment>
<evidence type="ECO:0000256" key="1">
    <source>
        <dbReference type="SAM" id="MobiDB-lite"/>
    </source>
</evidence>
<name>A0A8H9H3N3_9ACTN</name>
<dbReference type="AlphaFoldDB" id="A0A8H9H3N3"/>
<accession>A0A8H9H3N3</accession>
<keyword evidence="3" id="KW-1185">Reference proteome</keyword>
<dbReference type="Proteomes" id="UP000653480">
    <property type="component" value="Unassembled WGS sequence"/>
</dbReference>
<evidence type="ECO:0000313" key="3">
    <source>
        <dbReference type="Proteomes" id="UP000653480"/>
    </source>
</evidence>
<sequence length="101" mass="10886">MAAAITPATSPADALTMIPLLRVQRFITLHLRRLFADSRRRDESGDRVLDHLDSAIRTADSGTESMTGERADARRGRGAQAPAAADQADGGRIRAQMSSCH</sequence>
<protein>
    <submittedName>
        <fullName evidence="2">Uncharacterized protein</fullName>
    </submittedName>
</protein>
<dbReference type="EMBL" id="BMMN01000004">
    <property type="protein sequence ID" value="GGO10127.1"/>
    <property type="molecule type" value="Genomic_DNA"/>
</dbReference>
<feature type="region of interest" description="Disordered" evidence="1">
    <location>
        <begin position="53"/>
        <end position="101"/>
    </location>
</feature>
<gene>
    <name evidence="2" type="ORF">GCM10011574_26300</name>
</gene>
<feature type="compositionally biased region" description="Low complexity" evidence="1">
    <location>
        <begin position="78"/>
        <end position="90"/>
    </location>
</feature>
<evidence type="ECO:0000313" key="2">
    <source>
        <dbReference type="EMBL" id="GGO10127.1"/>
    </source>
</evidence>
<organism evidence="2 3">
    <name type="scientific">Microbispora bryophytorum</name>
    <dbReference type="NCBI Taxonomy" id="1460882"/>
    <lineage>
        <taxon>Bacteria</taxon>
        <taxon>Bacillati</taxon>
        <taxon>Actinomycetota</taxon>
        <taxon>Actinomycetes</taxon>
        <taxon>Streptosporangiales</taxon>
        <taxon>Streptosporangiaceae</taxon>
        <taxon>Microbispora</taxon>
    </lineage>
</organism>
<proteinExistence type="predicted"/>
<reference evidence="2" key="1">
    <citation type="journal article" date="2014" name="Int. J. Syst. Evol. Microbiol.">
        <title>Complete genome sequence of Corynebacterium casei LMG S-19264T (=DSM 44701T), isolated from a smear-ripened cheese.</title>
        <authorList>
            <consortium name="US DOE Joint Genome Institute (JGI-PGF)"/>
            <person name="Walter F."/>
            <person name="Albersmeier A."/>
            <person name="Kalinowski J."/>
            <person name="Ruckert C."/>
        </authorList>
    </citation>
    <scope>NUCLEOTIDE SEQUENCE</scope>
    <source>
        <strain evidence="2">CGMCC 4.7138</strain>
    </source>
</reference>
<reference evidence="2" key="2">
    <citation type="submission" date="2020-09" db="EMBL/GenBank/DDBJ databases">
        <authorList>
            <person name="Sun Q."/>
            <person name="Zhou Y."/>
        </authorList>
    </citation>
    <scope>NUCLEOTIDE SEQUENCE</scope>
    <source>
        <strain evidence="2">CGMCC 4.7138</strain>
    </source>
</reference>